<dbReference type="Proteomes" id="UP000774326">
    <property type="component" value="Unassembled WGS sequence"/>
</dbReference>
<feature type="non-terminal residue" evidence="1">
    <location>
        <position position="221"/>
    </location>
</feature>
<evidence type="ECO:0000313" key="2">
    <source>
        <dbReference type="Proteomes" id="UP000774326"/>
    </source>
</evidence>
<reference evidence="1" key="2">
    <citation type="submission" date="2021-01" db="EMBL/GenBank/DDBJ databases">
        <authorList>
            <person name="Schikora-Tamarit M.A."/>
        </authorList>
    </citation>
    <scope>NUCLEOTIDE SEQUENCE</scope>
    <source>
        <strain evidence="1">CBS2887</strain>
    </source>
</reference>
<name>A0A9P8QBM8_WICPI</name>
<protein>
    <submittedName>
        <fullName evidence="1">Uncharacterized protein</fullName>
    </submittedName>
</protein>
<accession>A0A9P8QBM8</accession>
<dbReference type="EMBL" id="JAEUBG010001355">
    <property type="protein sequence ID" value="KAH3686530.1"/>
    <property type="molecule type" value="Genomic_DNA"/>
</dbReference>
<keyword evidence="2" id="KW-1185">Reference proteome</keyword>
<gene>
    <name evidence="1" type="ORF">WICPIJ_002492</name>
</gene>
<organism evidence="1 2">
    <name type="scientific">Wickerhamomyces pijperi</name>
    <name type="common">Yeast</name>
    <name type="synonym">Pichia pijperi</name>
    <dbReference type="NCBI Taxonomy" id="599730"/>
    <lineage>
        <taxon>Eukaryota</taxon>
        <taxon>Fungi</taxon>
        <taxon>Dikarya</taxon>
        <taxon>Ascomycota</taxon>
        <taxon>Saccharomycotina</taxon>
        <taxon>Saccharomycetes</taxon>
        <taxon>Phaffomycetales</taxon>
        <taxon>Wickerhamomycetaceae</taxon>
        <taxon>Wickerhamomyces</taxon>
    </lineage>
</organism>
<evidence type="ECO:0000313" key="1">
    <source>
        <dbReference type="EMBL" id="KAH3686530.1"/>
    </source>
</evidence>
<comment type="caution">
    <text evidence="1">The sequence shown here is derived from an EMBL/GenBank/DDBJ whole genome shotgun (WGS) entry which is preliminary data.</text>
</comment>
<reference evidence="1" key="1">
    <citation type="journal article" date="2021" name="Open Biol.">
        <title>Shared evolutionary footprints suggest mitochondrial oxidative damage underlies multiple complex I losses in fungi.</title>
        <authorList>
            <person name="Schikora-Tamarit M.A."/>
            <person name="Marcet-Houben M."/>
            <person name="Nosek J."/>
            <person name="Gabaldon T."/>
        </authorList>
    </citation>
    <scope>NUCLEOTIDE SEQUENCE</scope>
    <source>
        <strain evidence="1">CBS2887</strain>
    </source>
</reference>
<proteinExistence type="predicted"/>
<dbReference type="AlphaFoldDB" id="A0A9P8QBM8"/>
<sequence>MNRRFATIYGVSSLNDYCSITDFNSFSHFPNVAPESPVFDALSRHIPTAGTIASMNLFSPFTHRPMVSLEYVKGLHTNTKLDADAAKHMTKNFHRFASILRPTIKIVVFNASFPIEALSESHLWCVAKMVDSTVLRERVFTVLKEEEVAKPAPSESLRRRMHFRAITDSMSDQSIDYGQRPERFIYIKVSHHNFKPSLLEALQNQMRSAQATNIENSSEAK</sequence>